<dbReference type="AlphaFoldDB" id="A0A438HPS9"/>
<dbReference type="InterPro" id="IPR004364">
    <property type="entry name" value="Aa-tRNA-synt_II"/>
</dbReference>
<keyword evidence="1 7" id="KW-0436">Ligase</keyword>
<accession>A0A438HPS9</accession>
<evidence type="ECO:0000256" key="1">
    <source>
        <dbReference type="ARBA" id="ARBA00022598"/>
    </source>
</evidence>
<dbReference type="PANTHER" id="PTHR22594:SF54">
    <property type="entry name" value="ASPARAGINE--TRNA LIGASE, CYTOPLASMIC 1-RELATED"/>
    <property type="match status" value="1"/>
</dbReference>
<name>A0A438HPS9_VITVI</name>
<evidence type="ECO:0000256" key="5">
    <source>
        <dbReference type="ARBA" id="ARBA00023146"/>
    </source>
</evidence>
<dbReference type="GO" id="GO:0006418">
    <property type="term" value="P:tRNA aminoacylation for protein translation"/>
    <property type="evidence" value="ECO:0007669"/>
    <property type="project" value="InterPro"/>
</dbReference>
<dbReference type="InterPro" id="IPR045864">
    <property type="entry name" value="aa-tRNA-synth_II/BPL/LPL"/>
</dbReference>
<proteinExistence type="predicted"/>
<dbReference type="Proteomes" id="UP000288805">
    <property type="component" value="Unassembled WGS sequence"/>
</dbReference>
<sequence length="345" mass="38635">MISPISPRSASGHVLEEVTMSRSINDSAGGQICQISQLLCVGPVDPAKYPLPKTRLTLEFLRVSVHFRSRTNMIPAVARICNALAYATHTFFQNYGFLHAHTPIITTSDCEGAGEMFQVTTLISDAEKVKKELIKNPSPSEANIEAAKALVKEKGEAVAQLKSAKASKGEITASVAELNKAKENLSRLEERSKLKPVETYACAIGSVYTFGPTFRAEHSHTSRHLEEFWMVEPEIAFADLKDDMNCAEAYVKFLCQWLPDNCIDDMEFMAKIFDKGSIDHLRMVASMPFERISYAEAIKLLEEAVKKDKKFENKVEWGIDLASEHERFSERYASTFTSVILYCIF</sequence>
<dbReference type="GO" id="GO:0004812">
    <property type="term" value="F:aminoacyl-tRNA ligase activity"/>
    <property type="evidence" value="ECO:0007669"/>
    <property type="project" value="UniProtKB-KW"/>
</dbReference>
<evidence type="ECO:0000313" key="8">
    <source>
        <dbReference type="Proteomes" id="UP000288805"/>
    </source>
</evidence>
<comment type="caution">
    <text evidence="7">The sequence shown here is derived from an EMBL/GenBank/DDBJ whole genome shotgun (WGS) entry which is preliminary data.</text>
</comment>
<protein>
    <submittedName>
        <fullName evidence="7">Asparagine--tRNA ligase, cytoplasmic 1</fullName>
    </submittedName>
</protein>
<keyword evidence="3" id="KW-0067">ATP-binding</keyword>
<evidence type="ECO:0000259" key="6">
    <source>
        <dbReference type="PROSITE" id="PS51185"/>
    </source>
</evidence>
<dbReference type="PANTHER" id="PTHR22594">
    <property type="entry name" value="ASPARTYL/LYSYL-TRNA SYNTHETASE"/>
    <property type="match status" value="1"/>
</dbReference>
<dbReference type="PROSITE" id="PS51185">
    <property type="entry name" value="WHEP_TRS_2"/>
    <property type="match status" value="1"/>
</dbReference>
<dbReference type="GO" id="GO:0005524">
    <property type="term" value="F:ATP binding"/>
    <property type="evidence" value="ECO:0007669"/>
    <property type="project" value="UniProtKB-KW"/>
</dbReference>
<evidence type="ECO:0000256" key="2">
    <source>
        <dbReference type="ARBA" id="ARBA00022741"/>
    </source>
</evidence>
<keyword evidence="4" id="KW-0648">Protein biosynthesis</keyword>
<organism evidence="7 8">
    <name type="scientific">Vitis vinifera</name>
    <name type="common">Grape</name>
    <dbReference type="NCBI Taxonomy" id="29760"/>
    <lineage>
        <taxon>Eukaryota</taxon>
        <taxon>Viridiplantae</taxon>
        <taxon>Streptophyta</taxon>
        <taxon>Embryophyta</taxon>
        <taxon>Tracheophyta</taxon>
        <taxon>Spermatophyta</taxon>
        <taxon>Magnoliopsida</taxon>
        <taxon>eudicotyledons</taxon>
        <taxon>Gunneridae</taxon>
        <taxon>Pentapetalae</taxon>
        <taxon>rosids</taxon>
        <taxon>Vitales</taxon>
        <taxon>Vitaceae</taxon>
        <taxon>Viteae</taxon>
        <taxon>Vitis</taxon>
    </lineage>
</organism>
<keyword evidence="2" id="KW-0547">Nucleotide-binding</keyword>
<evidence type="ECO:0000256" key="3">
    <source>
        <dbReference type="ARBA" id="ARBA00022840"/>
    </source>
</evidence>
<dbReference type="Gene3D" id="1.10.287.10">
    <property type="entry name" value="S15/NS1, RNA-binding"/>
    <property type="match status" value="1"/>
</dbReference>
<gene>
    <name evidence="7" type="primary">SYNC1_2</name>
    <name evidence="7" type="ORF">CK203_042214</name>
</gene>
<feature type="domain" description="WHEP-TRS" evidence="6">
    <location>
        <begin position="143"/>
        <end position="199"/>
    </location>
</feature>
<evidence type="ECO:0000313" key="7">
    <source>
        <dbReference type="EMBL" id="RVW86458.1"/>
    </source>
</evidence>
<dbReference type="InterPro" id="IPR000738">
    <property type="entry name" value="WHEP-TRS_dom"/>
</dbReference>
<evidence type="ECO:0000256" key="4">
    <source>
        <dbReference type="ARBA" id="ARBA00022917"/>
    </source>
</evidence>
<keyword evidence="5" id="KW-0030">Aminoacyl-tRNA synthetase</keyword>
<dbReference type="EMBL" id="QGNW01000193">
    <property type="protein sequence ID" value="RVW86458.1"/>
    <property type="molecule type" value="Genomic_DNA"/>
</dbReference>
<dbReference type="Pfam" id="PF00152">
    <property type="entry name" value="tRNA-synt_2"/>
    <property type="match status" value="1"/>
</dbReference>
<dbReference type="Gene3D" id="3.30.930.10">
    <property type="entry name" value="Bira Bifunctional Protein, Domain 2"/>
    <property type="match status" value="1"/>
</dbReference>
<reference evidence="7 8" key="1">
    <citation type="journal article" date="2018" name="PLoS Genet.">
        <title>Population sequencing reveals clonal diversity and ancestral inbreeding in the grapevine cultivar Chardonnay.</title>
        <authorList>
            <person name="Roach M.J."/>
            <person name="Johnson D.L."/>
            <person name="Bohlmann J."/>
            <person name="van Vuuren H.J."/>
            <person name="Jones S.J."/>
            <person name="Pretorius I.S."/>
            <person name="Schmidt S.A."/>
            <person name="Borneman A.R."/>
        </authorList>
    </citation>
    <scope>NUCLEOTIDE SEQUENCE [LARGE SCALE GENOMIC DNA]</scope>
    <source>
        <strain evidence="8">cv. Chardonnay</strain>
        <tissue evidence="7">Leaf</tissue>
    </source>
</reference>
<dbReference type="SUPFAM" id="SSF55681">
    <property type="entry name" value="Class II aaRS and biotin synthetases"/>
    <property type="match status" value="1"/>
</dbReference>